<gene>
    <name evidence="2" type="ORF">M0812_12815</name>
</gene>
<dbReference type="Proteomes" id="UP001146793">
    <property type="component" value="Unassembled WGS sequence"/>
</dbReference>
<dbReference type="InterPro" id="IPR043129">
    <property type="entry name" value="ATPase_NBD"/>
</dbReference>
<dbReference type="PRINTS" id="PR00190">
    <property type="entry name" value="ACTIN"/>
</dbReference>
<dbReference type="PANTHER" id="PTHR11937">
    <property type="entry name" value="ACTIN"/>
    <property type="match status" value="1"/>
</dbReference>
<dbReference type="Gene3D" id="3.90.640.10">
    <property type="entry name" value="Actin, Chain A, domain 4"/>
    <property type="match status" value="1"/>
</dbReference>
<evidence type="ECO:0000313" key="3">
    <source>
        <dbReference type="Proteomes" id="UP001146793"/>
    </source>
</evidence>
<dbReference type="AlphaFoldDB" id="A0AAV7ZM10"/>
<dbReference type="Pfam" id="PF00022">
    <property type="entry name" value="Actin"/>
    <property type="match status" value="1"/>
</dbReference>
<comment type="similarity">
    <text evidence="1">Belongs to the actin family.</text>
</comment>
<dbReference type="InterPro" id="IPR004000">
    <property type="entry name" value="Actin"/>
</dbReference>
<evidence type="ECO:0000313" key="2">
    <source>
        <dbReference type="EMBL" id="KAJ3443056.1"/>
    </source>
</evidence>
<comment type="caution">
    <text evidence="2">The sequence shown here is derived from an EMBL/GenBank/DDBJ whole genome shotgun (WGS) entry which is preliminary data.</text>
</comment>
<reference evidence="2" key="1">
    <citation type="submission" date="2022-08" db="EMBL/GenBank/DDBJ databases">
        <title>Novel sulphate-reducing endosymbionts in the free-living metamonad Anaeramoeba.</title>
        <authorList>
            <person name="Jerlstrom-Hultqvist J."/>
            <person name="Cepicka I."/>
            <person name="Gallot-Lavallee L."/>
            <person name="Salas-Leiva D."/>
            <person name="Curtis B.A."/>
            <person name="Zahonova K."/>
            <person name="Pipaliya S."/>
            <person name="Dacks J."/>
            <person name="Roger A.J."/>
        </authorList>
    </citation>
    <scope>NUCLEOTIDE SEQUENCE</scope>
    <source>
        <strain evidence="2">Busselton2</strain>
    </source>
</reference>
<dbReference type="SUPFAM" id="SSF53067">
    <property type="entry name" value="Actin-like ATPase domain"/>
    <property type="match status" value="2"/>
</dbReference>
<proteinExistence type="inferred from homology"/>
<organism evidence="2 3">
    <name type="scientific">Anaeramoeba flamelloides</name>
    <dbReference type="NCBI Taxonomy" id="1746091"/>
    <lineage>
        <taxon>Eukaryota</taxon>
        <taxon>Metamonada</taxon>
        <taxon>Anaeramoebidae</taxon>
        <taxon>Anaeramoeba</taxon>
    </lineage>
</organism>
<name>A0AAV7ZM10_9EUKA</name>
<sequence>MFSLNNEFPSIILDIGSESTKAGIGGEDAPHFVFSSYYGQDLTKNEYYVGDNVLNPRLNSEILKMKANGSVGNWESVMEILDHLFKDKLQVDASDYPILLTETYGTEQGTRSKFAEILFEKFQTPALYFAHDAVLSLFALGKSSGLVVDLGSTTRVVPVHEGYILRSGIGTSQMGSILIEDLYRHLLHTRGTPNLEHKYFSKNQNKNYNTNTSNQMNLNGGFQYRKSHNQFFDHLIYKDMKESLSNVVQDKDIIIELIQNGSNSSNYVDLNYELPNKMSLADLQLDSSLIVETWFSENNYLNKNGLNVSNLNPNFSSNNIVPIQDLVAHSINNSLTDIKQSLSECILFTGGGALTKGIIPRAEKEIQNKMFKNSNCKVIQFENSIETRFSSWIGGSILASLTFFQHLWISKKQYEENGPQIVEEKFLKK</sequence>
<dbReference type="Gene3D" id="3.30.420.40">
    <property type="match status" value="2"/>
</dbReference>
<accession>A0AAV7ZM10</accession>
<protein>
    <submittedName>
        <fullName evidence="2">Brahma associated protein 55kd</fullName>
    </submittedName>
</protein>
<evidence type="ECO:0000256" key="1">
    <source>
        <dbReference type="RuleBase" id="RU000487"/>
    </source>
</evidence>
<dbReference type="EMBL" id="JANTQA010000026">
    <property type="protein sequence ID" value="KAJ3443056.1"/>
    <property type="molecule type" value="Genomic_DNA"/>
</dbReference>
<dbReference type="SMART" id="SM00268">
    <property type="entry name" value="ACTIN"/>
    <property type="match status" value="1"/>
</dbReference>